<dbReference type="GO" id="GO:0015628">
    <property type="term" value="P:protein secretion by the type II secretion system"/>
    <property type="evidence" value="ECO:0007669"/>
    <property type="project" value="InterPro"/>
</dbReference>
<accession>A0A2H0V3Y1</accession>
<evidence type="ECO:0000256" key="1">
    <source>
        <dbReference type="ARBA" id="ARBA00004167"/>
    </source>
</evidence>
<dbReference type="InterPro" id="IPR012902">
    <property type="entry name" value="N_methyl_site"/>
</dbReference>
<reference evidence="8" key="1">
    <citation type="submission" date="2017-09" db="EMBL/GenBank/DDBJ databases">
        <title>Depth-based differentiation of microbial function through sediment-hosted aquifers and enrichment of novel symbionts in the deep terrestrial subsurface.</title>
        <authorList>
            <person name="Probst A.J."/>
            <person name="Ladd B."/>
            <person name="Jarett J.K."/>
            <person name="Geller-Mcgrath D.E."/>
            <person name="Sieber C.M.K."/>
            <person name="Emerson J.B."/>
            <person name="Anantharaman K."/>
            <person name="Thomas B.C."/>
            <person name="Malmstrom R."/>
            <person name="Stieglmeier M."/>
            <person name="Klingl A."/>
            <person name="Woyke T."/>
            <person name="Ryan C.M."/>
            <person name="Banfield J.F."/>
        </authorList>
    </citation>
    <scope>NUCLEOTIDE SEQUENCE [LARGE SCALE GENOMIC DNA]</scope>
</reference>
<keyword evidence="5 6" id="KW-0472">Membrane</keyword>
<comment type="caution">
    <text evidence="7">The sequence shown here is derived from an EMBL/GenBank/DDBJ whole genome shotgun (WGS) entry which is preliminary data.</text>
</comment>
<keyword evidence="2" id="KW-0488">Methylation</keyword>
<dbReference type="Pfam" id="PF07963">
    <property type="entry name" value="N_methyl"/>
    <property type="match status" value="1"/>
</dbReference>
<evidence type="ECO:0000256" key="6">
    <source>
        <dbReference type="SAM" id="Phobius"/>
    </source>
</evidence>
<dbReference type="AlphaFoldDB" id="A0A2H0V3Y1"/>
<evidence type="ECO:0000313" key="8">
    <source>
        <dbReference type="Proteomes" id="UP000229901"/>
    </source>
</evidence>
<dbReference type="InterPro" id="IPR045584">
    <property type="entry name" value="Pilin-like"/>
</dbReference>
<keyword evidence="4 6" id="KW-1133">Transmembrane helix</keyword>
<dbReference type="Proteomes" id="UP000229901">
    <property type="component" value="Unassembled WGS sequence"/>
</dbReference>
<name>A0A2H0V3Y1_9BACT</name>
<dbReference type="EMBL" id="PFAP01000035">
    <property type="protein sequence ID" value="PIR93804.1"/>
    <property type="molecule type" value="Genomic_DNA"/>
</dbReference>
<dbReference type="Gene3D" id="3.30.700.10">
    <property type="entry name" value="Glycoprotein, Type 4 Pilin"/>
    <property type="match status" value="1"/>
</dbReference>
<protein>
    <recommendedName>
        <fullName evidence="9">Pili assembly chaperone</fullName>
    </recommendedName>
</protein>
<dbReference type="GO" id="GO:0016020">
    <property type="term" value="C:membrane"/>
    <property type="evidence" value="ECO:0007669"/>
    <property type="project" value="UniProtKB-SubCell"/>
</dbReference>
<feature type="transmembrane region" description="Helical" evidence="6">
    <location>
        <begin position="12"/>
        <end position="30"/>
    </location>
</feature>
<evidence type="ECO:0000256" key="3">
    <source>
        <dbReference type="ARBA" id="ARBA00022692"/>
    </source>
</evidence>
<gene>
    <name evidence="7" type="ORF">COT97_04590</name>
</gene>
<dbReference type="SUPFAM" id="SSF54523">
    <property type="entry name" value="Pili subunits"/>
    <property type="match status" value="1"/>
</dbReference>
<evidence type="ECO:0000256" key="2">
    <source>
        <dbReference type="ARBA" id="ARBA00022481"/>
    </source>
</evidence>
<dbReference type="NCBIfam" id="TIGR02532">
    <property type="entry name" value="IV_pilin_GFxxxE"/>
    <property type="match status" value="1"/>
</dbReference>
<dbReference type="GO" id="GO:0015627">
    <property type="term" value="C:type II protein secretion system complex"/>
    <property type="evidence" value="ECO:0007669"/>
    <property type="project" value="InterPro"/>
</dbReference>
<comment type="subcellular location">
    <subcellularLocation>
        <location evidence="1">Membrane</location>
        <topology evidence="1">Single-pass membrane protein</topology>
    </subcellularLocation>
</comment>
<evidence type="ECO:0008006" key="9">
    <source>
        <dbReference type="Google" id="ProtNLM"/>
    </source>
</evidence>
<proteinExistence type="predicted"/>
<organism evidence="7 8">
    <name type="scientific">Candidatus Falkowbacteria bacterium CG10_big_fil_rev_8_21_14_0_10_39_11</name>
    <dbReference type="NCBI Taxonomy" id="1974565"/>
    <lineage>
        <taxon>Bacteria</taxon>
        <taxon>Candidatus Falkowiibacteriota</taxon>
    </lineage>
</organism>
<dbReference type="PROSITE" id="PS00409">
    <property type="entry name" value="PROKAR_NTER_METHYL"/>
    <property type="match status" value="1"/>
</dbReference>
<evidence type="ECO:0000313" key="7">
    <source>
        <dbReference type="EMBL" id="PIR93804.1"/>
    </source>
</evidence>
<dbReference type="PRINTS" id="PR00885">
    <property type="entry name" value="BCTERIALGSPH"/>
</dbReference>
<dbReference type="InterPro" id="IPR002416">
    <property type="entry name" value="T2SS_protein-GspH"/>
</dbReference>
<evidence type="ECO:0000256" key="5">
    <source>
        <dbReference type="ARBA" id="ARBA00023136"/>
    </source>
</evidence>
<evidence type="ECO:0000256" key="4">
    <source>
        <dbReference type="ARBA" id="ARBA00022989"/>
    </source>
</evidence>
<sequence length="145" mass="15265">MQKQKGFTLLEVLLVVAIIAILASIVILALNPAKQLAETRNSQRWVDINTILNASYQYALDNNGTVPASITTSATEICMTGGTCTGLIDLSVLTASEEFITAIPTDPSGTCNANGVCYEISKSVNGRITVSAPDAEESATISVTR</sequence>
<keyword evidence="3 6" id="KW-0812">Transmembrane</keyword>